<comment type="caution">
    <text evidence="1">The sequence shown here is derived from an EMBL/GenBank/DDBJ whole genome shotgun (WGS) entry which is preliminary data.</text>
</comment>
<name>Q4RWU4_TETNG</name>
<sequence length="42" mass="4761">MPELKPRKCARFGHWRDYLLLAPEVGYVVFSASFGLSCSSLK</sequence>
<reference evidence="1" key="2">
    <citation type="submission" date="2004-02" db="EMBL/GenBank/DDBJ databases">
        <authorList>
            <consortium name="Genoscope"/>
            <consortium name="Whitehead Institute Centre for Genome Research"/>
        </authorList>
    </citation>
    <scope>NUCLEOTIDE SEQUENCE</scope>
</reference>
<evidence type="ECO:0000313" key="1">
    <source>
        <dbReference type="EMBL" id="CAG07138.1"/>
    </source>
</evidence>
<accession>Q4RWU4</accession>
<proteinExistence type="predicted"/>
<dbReference type="KEGG" id="tng:GSTEN00027689G001"/>
<organism evidence="1">
    <name type="scientific">Tetraodon nigroviridis</name>
    <name type="common">Spotted green pufferfish</name>
    <name type="synonym">Chelonodon nigroviridis</name>
    <dbReference type="NCBI Taxonomy" id="99883"/>
    <lineage>
        <taxon>Eukaryota</taxon>
        <taxon>Metazoa</taxon>
        <taxon>Chordata</taxon>
        <taxon>Craniata</taxon>
        <taxon>Vertebrata</taxon>
        <taxon>Euteleostomi</taxon>
        <taxon>Actinopterygii</taxon>
        <taxon>Neopterygii</taxon>
        <taxon>Teleostei</taxon>
        <taxon>Neoteleostei</taxon>
        <taxon>Acanthomorphata</taxon>
        <taxon>Eupercaria</taxon>
        <taxon>Tetraodontiformes</taxon>
        <taxon>Tetradontoidea</taxon>
        <taxon>Tetraodontidae</taxon>
        <taxon>Tetraodon</taxon>
    </lineage>
</organism>
<gene>
    <name evidence="1" type="ORF">GSTENG00027689001</name>
</gene>
<reference evidence="1" key="1">
    <citation type="journal article" date="2004" name="Nature">
        <title>Genome duplication in the teleost fish Tetraodon nigroviridis reveals the early vertebrate proto-karyotype.</title>
        <authorList>
            <person name="Jaillon O."/>
            <person name="Aury J.-M."/>
            <person name="Brunet F."/>
            <person name="Petit J.-L."/>
            <person name="Stange-Thomann N."/>
            <person name="Mauceli E."/>
            <person name="Bouneau L."/>
            <person name="Fischer C."/>
            <person name="Ozouf-Costaz C."/>
            <person name="Bernot A."/>
            <person name="Nicaud S."/>
            <person name="Jaffe D."/>
            <person name="Fisher S."/>
            <person name="Lutfalla G."/>
            <person name="Dossat C."/>
            <person name="Segurens B."/>
            <person name="Dasilva C."/>
            <person name="Salanoubat M."/>
            <person name="Levy M."/>
            <person name="Boudet N."/>
            <person name="Castellano S."/>
            <person name="Anthouard V."/>
            <person name="Jubin C."/>
            <person name="Castelli V."/>
            <person name="Katinka M."/>
            <person name="Vacherie B."/>
            <person name="Biemont C."/>
            <person name="Skalli Z."/>
            <person name="Cattolico L."/>
            <person name="Poulain J."/>
            <person name="De Berardinis V."/>
            <person name="Cruaud C."/>
            <person name="Duprat S."/>
            <person name="Brottier P."/>
            <person name="Coutanceau J.-P."/>
            <person name="Gouzy J."/>
            <person name="Parra G."/>
            <person name="Lardier G."/>
            <person name="Chapple C."/>
            <person name="McKernan K.J."/>
            <person name="McEwan P."/>
            <person name="Bosak S."/>
            <person name="Kellis M."/>
            <person name="Volff J.-N."/>
            <person name="Guigo R."/>
            <person name="Zody M.C."/>
            <person name="Mesirov J."/>
            <person name="Lindblad-Toh K."/>
            <person name="Birren B."/>
            <person name="Nusbaum C."/>
            <person name="Kahn D."/>
            <person name="Robinson-Rechavi M."/>
            <person name="Laudet V."/>
            <person name="Schachter V."/>
            <person name="Quetier F."/>
            <person name="Saurin W."/>
            <person name="Scarpelli C."/>
            <person name="Wincker P."/>
            <person name="Lander E.S."/>
            <person name="Weissenbach J."/>
            <person name="Roest Crollius H."/>
        </authorList>
    </citation>
    <scope>NUCLEOTIDE SEQUENCE [LARGE SCALE GENOMIC DNA]</scope>
</reference>
<protein>
    <submittedName>
        <fullName evidence="1">(spotted green pufferfish) hypothetical protein</fullName>
    </submittedName>
</protein>
<dbReference type="AlphaFoldDB" id="Q4RWU4"/>
<dbReference type="EMBL" id="CAAE01014981">
    <property type="protein sequence ID" value="CAG07138.1"/>
    <property type="molecule type" value="Genomic_DNA"/>
</dbReference>